<dbReference type="InterPro" id="IPR000988">
    <property type="entry name" value="Ribosomal_eL24-rel_N"/>
</dbReference>
<comment type="caution">
    <text evidence="11">The sequence shown here is derived from an EMBL/GenBank/DDBJ whole genome shotgun (WGS) entry which is preliminary data.</text>
</comment>
<dbReference type="Pfam" id="PF01246">
    <property type="entry name" value="Ribosomal_L24e"/>
    <property type="match status" value="1"/>
</dbReference>
<keyword evidence="4 9" id="KW-0863">Zinc-finger</keyword>
<dbReference type="RefSeq" id="WP_011901214.1">
    <property type="nucleotide sequence ID" value="NZ_JAAVJF010000005.1"/>
</dbReference>
<comment type="similarity">
    <text evidence="1 9">Belongs to the eukaryotic ribosomal protein eL24 family.</text>
</comment>
<keyword evidence="8 9" id="KW-0687">Ribonucleoprotein</keyword>
<evidence type="ECO:0000313" key="12">
    <source>
        <dbReference type="Proteomes" id="UP000554766"/>
    </source>
</evidence>
<dbReference type="GO" id="GO:0003735">
    <property type="term" value="F:structural constituent of ribosome"/>
    <property type="evidence" value="ECO:0007669"/>
    <property type="project" value="InterPro"/>
</dbReference>
<dbReference type="NCBIfam" id="NF034186">
    <property type="entry name" value="PRK14891.1-1"/>
    <property type="match status" value="1"/>
</dbReference>
<protein>
    <recommendedName>
        <fullName evidence="9">Large ribosomal subunit protein eL24</fullName>
    </recommendedName>
</protein>
<accession>A0A7L4PEY4</accession>
<organism evidence="11 12">
    <name type="scientific">Pyrobaculum arsenaticum</name>
    <dbReference type="NCBI Taxonomy" id="121277"/>
    <lineage>
        <taxon>Archaea</taxon>
        <taxon>Thermoproteota</taxon>
        <taxon>Thermoprotei</taxon>
        <taxon>Thermoproteales</taxon>
        <taxon>Thermoproteaceae</taxon>
        <taxon>Pyrobaculum</taxon>
    </lineage>
</organism>
<dbReference type="GO" id="GO:0008270">
    <property type="term" value="F:zinc ion binding"/>
    <property type="evidence" value="ECO:0007669"/>
    <property type="project" value="UniProtKB-UniRule"/>
</dbReference>
<dbReference type="PANTHER" id="PTHR10792:SF1">
    <property type="entry name" value="RIBOSOMAL PROTEIN L24"/>
    <property type="match status" value="1"/>
</dbReference>
<keyword evidence="12" id="KW-1185">Reference proteome</keyword>
<dbReference type="InterPro" id="IPR055345">
    <property type="entry name" value="Ribosomal_eL24-rel_arc"/>
</dbReference>
<dbReference type="Gene3D" id="2.30.170.20">
    <property type="entry name" value="Ribosomal protein L24e"/>
    <property type="match status" value="1"/>
</dbReference>
<dbReference type="SMR" id="A0A7L4PEY4"/>
<proteinExistence type="inferred from homology"/>
<dbReference type="GO" id="GO:0005840">
    <property type="term" value="C:ribosome"/>
    <property type="evidence" value="ECO:0007669"/>
    <property type="project" value="UniProtKB-KW"/>
</dbReference>
<feature type="binding site" evidence="9">
    <location>
        <position position="6"/>
    </location>
    <ligand>
        <name>Zn(2+)</name>
        <dbReference type="ChEBI" id="CHEBI:29105"/>
    </ligand>
</feature>
<dbReference type="InterPro" id="IPR023442">
    <property type="entry name" value="Ribosomal_eL24_CS"/>
</dbReference>
<dbReference type="PANTHER" id="PTHR10792">
    <property type="entry name" value="60S RIBOSOMAL PROTEIN L24"/>
    <property type="match status" value="1"/>
</dbReference>
<dbReference type="GO" id="GO:1990904">
    <property type="term" value="C:ribonucleoprotein complex"/>
    <property type="evidence" value="ECO:0007669"/>
    <property type="project" value="UniProtKB-KW"/>
</dbReference>
<evidence type="ECO:0000313" key="11">
    <source>
        <dbReference type="EMBL" id="NYR16320.1"/>
    </source>
</evidence>
<dbReference type="GO" id="GO:0006412">
    <property type="term" value="P:translation"/>
    <property type="evidence" value="ECO:0007669"/>
    <property type="project" value="UniProtKB-UniRule"/>
</dbReference>
<evidence type="ECO:0000256" key="4">
    <source>
        <dbReference type="ARBA" id="ARBA00022771"/>
    </source>
</evidence>
<dbReference type="Proteomes" id="UP000554766">
    <property type="component" value="Unassembled WGS sequence"/>
</dbReference>
<dbReference type="OMA" id="GTGKMYV"/>
<dbReference type="GO" id="GO:0019843">
    <property type="term" value="F:rRNA binding"/>
    <property type="evidence" value="ECO:0007669"/>
    <property type="project" value="UniProtKB-UniRule"/>
</dbReference>
<evidence type="ECO:0000256" key="3">
    <source>
        <dbReference type="ARBA" id="ARBA00022730"/>
    </source>
</evidence>
<dbReference type="EMBL" id="JAAVJF010000005">
    <property type="protein sequence ID" value="NYR16320.1"/>
    <property type="molecule type" value="Genomic_DNA"/>
</dbReference>
<name>A0A7L4PEY4_9CREN</name>
<dbReference type="PROSITE" id="PS01073">
    <property type="entry name" value="RIBOSOMAL_L24E"/>
    <property type="match status" value="1"/>
</dbReference>
<dbReference type="CDD" id="cd00472">
    <property type="entry name" value="Ribosomal_L24e_L24"/>
    <property type="match status" value="1"/>
</dbReference>
<comment type="function">
    <text evidence="9">Binds to the 23S rRNA.</text>
</comment>
<dbReference type="InterPro" id="IPR038630">
    <property type="entry name" value="L24e/L24_sf"/>
</dbReference>
<comment type="subunit">
    <text evidence="9">Part of the 50S ribosomal subunit. Forms a cluster with proteins L3 and L14.</text>
</comment>
<keyword evidence="3 9" id="KW-0699">rRNA-binding</keyword>
<dbReference type="GeneID" id="5055249"/>
<feature type="binding site" evidence="9">
    <location>
        <position position="32"/>
    </location>
    <ligand>
        <name>Zn(2+)</name>
        <dbReference type="ChEBI" id="CHEBI:29105"/>
    </ligand>
</feature>
<evidence type="ECO:0000256" key="9">
    <source>
        <dbReference type="HAMAP-Rule" id="MF_00773"/>
    </source>
</evidence>
<evidence type="ECO:0000256" key="1">
    <source>
        <dbReference type="ARBA" id="ARBA00005647"/>
    </source>
</evidence>
<evidence type="ECO:0000256" key="5">
    <source>
        <dbReference type="ARBA" id="ARBA00022833"/>
    </source>
</evidence>
<feature type="domain" description="TRASH" evidence="10">
    <location>
        <begin position="6"/>
        <end position="44"/>
    </location>
</feature>
<reference evidence="11 12" key="1">
    <citation type="journal article" date="2020" name="Nat. Commun.">
        <title>The structures of two archaeal type IV pili illuminate evolutionary relationships.</title>
        <authorList>
            <person name="Wang F."/>
            <person name="Baquero D.P."/>
            <person name="Su Z."/>
            <person name="Beltran L.C."/>
            <person name="Prangishvili D."/>
            <person name="Krupovic M."/>
            <person name="Egelman E.H."/>
        </authorList>
    </citation>
    <scope>NUCLEOTIDE SEQUENCE [LARGE SCALE GENOMIC DNA]</scope>
    <source>
        <strain evidence="11 12">2GA</strain>
    </source>
</reference>
<evidence type="ECO:0000256" key="6">
    <source>
        <dbReference type="ARBA" id="ARBA00022884"/>
    </source>
</evidence>
<dbReference type="HAMAP" id="MF_00773">
    <property type="entry name" value="Ribosomal_eL24"/>
    <property type="match status" value="1"/>
</dbReference>
<dbReference type="InterPro" id="IPR056366">
    <property type="entry name" value="Ribosomal_eL24"/>
</dbReference>
<dbReference type="InterPro" id="IPR011017">
    <property type="entry name" value="TRASH_dom"/>
</dbReference>
<dbReference type="SMART" id="SM00746">
    <property type="entry name" value="TRASH"/>
    <property type="match status" value="1"/>
</dbReference>
<feature type="binding site" evidence="9">
    <location>
        <position position="36"/>
    </location>
    <ligand>
        <name>Zn(2+)</name>
        <dbReference type="ChEBI" id="CHEBI:29105"/>
    </ligand>
</feature>
<dbReference type="AlphaFoldDB" id="A0A7L4PEY4"/>
<keyword evidence="6 9" id="KW-0694">RNA-binding</keyword>
<evidence type="ECO:0000256" key="7">
    <source>
        <dbReference type="ARBA" id="ARBA00022980"/>
    </source>
</evidence>
<keyword evidence="2 9" id="KW-0479">Metal-binding</keyword>
<gene>
    <name evidence="9" type="primary">rpl24e</name>
    <name evidence="11" type="ORF">HC235_10340</name>
</gene>
<sequence>MKIYQCAFCGADIPPGYGIMYVKSDGTVLRYCSRKCFVSATKYGRNPRKLAWVRKLQRKQKQSTS</sequence>
<evidence type="ECO:0000259" key="10">
    <source>
        <dbReference type="SMART" id="SM00746"/>
    </source>
</evidence>
<keyword evidence="7 9" id="KW-0689">Ribosomal protein</keyword>
<keyword evidence="5 9" id="KW-0862">Zinc</keyword>
<dbReference type="SUPFAM" id="SSF57716">
    <property type="entry name" value="Glucocorticoid receptor-like (DNA-binding domain)"/>
    <property type="match status" value="1"/>
</dbReference>
<evidence type="ECO:0000256" key="2">
    <source>
        <dbReference type="ARBA" id="ARBA00022723"/>
    </source>
</evidence>
<evidence type="ECO:0000256" key="8">
    <source>
        <dbReference type="ARBA" id="ARBA00023274"/>
    </source>
</evidence>
<feature type="binding site" evidence="9">
    <location>
        <position position="9"/>
    </location>
    <ligand>
        <name>Zn(2+)</name>
        <dbReference type="ChEBI" id="CHEBI:29105"/>
    </ligand>
</feature>
<comment type="cofactor">
    <cofactor evidence="9">
        <name>Zn(2+)</name>
        <dbReference type="ChEBI" id="CHEBI:29105"/>
    </cofactor>
    <text evidence="9">Binds 1 zinc ion per subunit.</text>
</comment>
<feature type="zinc finger region" description="C4-type" evidence="9">
    <location>
        <begin position="6"/>
        <end position="36"/>
    </location>
</feature>